<dbReference type="Gene3D" id="3.30.420.10">
    <property type="entry name" value="Ribonuclease H-like superfamily/Ribonuclease H"/>
    <property type="match status" value="1"/>
</dbReference>
<evidence type="ECO:0000313" key="3">
    <source>
        <dbReference type="EMBL" id="BFD45455.1"/>
    </source>
</evidence>
<evidence type="ECO:0000313" key="7">
    <source>
        <dbReference type="EMBL" id="BFD46247.1"/>
    </source>
</evidence>
<dbReference type="PANTHER" id="PTHR35004">
    <property type="entry name" value="TRANSPOSASE RV3428C-RELATED"/>
    <property type="match status" value="1"/>
</dbReference>
<dbReference type="EMBL" id="AP029170">
    <property type="protein sequence ID" value="BFD46312.1"/>
    <property type="molecule type" value="Genomic_DNA"/>
</dbReference>
<dbReference type="EMBL" id="AP029170">
    <property type="protein sequence ID" value="BFD45603.1"/>
    <property type="molecule type" value="Genomic_DNA"/>
</dbReference>
<dbReference type="GO" id="GO:0003676">
    <property type="term" value="F:nucleic acid binding"/>
    <property type="evidence" value="ECO:0007669"/>
    <property type="project" value="InterPro"/>
</dbReference>
<dbReference type="InterPro" id="IPR001584">
    <property type="entry name" value="Integrase_cat-core"/>
</dbReference>
<dbReference type="AlphaFoldDB" id="A0AAT9G918"/>
<dbReference type="EMBL" id="AP029170">
    <property type="protein sequence ID" value="BFD45455.1"/>
    <property type="molecule type" value="Genomic_DNA"/>
</dbReference>
<dbReference type="PROSITE" id="PS50994">
    <property type="entry name" value="INTEGRASE"/>
    <property type="match status" value="1"/>
</dbReference>
<dbReference type="EMBL" id="AP029170">
    <property type="protein sequence ID" value="BFD45923.1"/>
    <property type="molecule type" value="Genomic_DNA"/>
</dbReference>
<evidence type="ECO:0000313" key="4">
    <source>
        <dbReference type="EMBL" id="BFD45603.1"/>
    </source>
</evidence>
<evidence type="ECO:0000259" key="2">
    <source>
        <dbReference type="PROSITE" id="PS50994"/>
    </source>
</evidence>
<comment type="similarity">
    <text evidence="1">Belongs to the transposase IS21/IS408/IS1162 family.</text>
</comment>
<evidence type="ECO:0000313" key="6">
    <source>
        <dbReference type="EMBL" id="BFD45923.1"/>
    </source>
</evidence>
<evidence type="ECO:0000313" key="5">
    <source>
        <dbReference type="EMBL" id="BFD45768.1"/>
    </source>
</evidence>
<dbReference type="EMBL" id="AP029170">
    <property type="protein sequence ID" value="BFD46474.1"/>
    <property type="molecule type" value="Genomic_DNA"/>
</dbReference>
<dbReference type="InterPro" id="IPR054353">
    <property type="entry name" value="IstA-like_C"/>
</dbReference>
<dbReference type="Pfam" id="PF22483">
    <property type="entry name" value="Mu-transpos_C_2"/>
    <property type="match status" value="1"/>
</dbReference>
<sequence>MFEVVIKLWKDGKSKKAISRAVNHDVKTVRKIIKLYEQQVTSGVSYKQRTSKLDNYHQTIQELIEQGLSNIRIFEELQPVGYIGSYSSLTLFTRTLKNDPKICVRFHSLPGEEAQVDFGDVGRLPNAQGKVTRGYIFNMRLCYSRLDYYEIVFDQKVETFIKCHINAFKYFKGVPRRVKIDNLKSAIIEASFYEPVYQNLYASLSAYYGFTIIPCRVRKPQEKGKVESGIKYIQNNFFAGRNFTEHQAMVIALRNWLDNYCNQRIHGTTKEKPAILFATKEATILQKLPEQDFMVGSVFLRKVHSDCHVTIEHNYYSVPYQYVGQVVEVEITGSLVKIYASNEQISVHTKIAGKGEFATVPSHYPKYKYFSNDSPEYLGKFEQNMQHIGENTAALFALIVKENPHSWYRIVSGILHLRKSFSDQIIELSCKRALHFSITQYTKIKSICQSGCYNLELPN</sequence>
<reference evidence="8" key="1">
    <citation type="submission" date="2024-01" db="EMBL/GenBank/DDBJ databases">
        <title>Sequencing the genomes of a sandfly, Sergentomyia squamirostris, and its two endosymbionts.</title>
        <authorList>
            <person name="Itokawa K."/>
            <person name="Sanjoba C."/>
        </authorList>
    </citation>
    <scope>NUCLEOTIDE SEQUENCE</scope>
    <source>
        <strain evidence="8">RiSSQ</strain>
    </source>
</reference>
<dbReference type="NCBIfam" id="NF033546">
    <property type="entry name" value="transpos_IS21"/>
    <property type="match status" value="1"/>
</dbReference>
<dbReference type="GO" id="GO:0015074">
    <property type="term" value="P:DNA integration"/>
    <property type="evidence" value="ECO:0007669"/>
    <property type="project" value="InterPro"/>
</dbReference>
<dbReference type="InterPro" id="IPR012337">
    <property type="entry name" value="RNaseH-like_sf"/>
</dbReference>
<dbReference type="SUPFAM" id="SSF53098">
    <property type="entry name" value="Ribonuclease H-like"/>
    <property type="match status" value="1"/>
</dbReference>
<dbReference type="EMBL" id="AP029170">
    <property type="protein sequence ID" value="BFD46247.1"/>
    <property type="molecule type" value="Genomic_DNA"/>
</dbReference>
<feature type="domain" description="Integrase catalytic" evidence="2">
    <location>
        <begin position="106"/>
        <end position="281"/>
    </location>
</feature>
<evidence type="ECO:0000313" key="8">
    <source>
        <dbReference type="EMBL" id="BFD46312.1"/>
    </source>
</evidence>
<gene>
    <name evidence="8" type="primary">istA_7</name>
    <name evidence="3" type="synonym">istA_2</name>
    <name evidence="4" type="synonym">istA_3</name>
    <name evidence="5" type="synonym">istA_4</name>
    <name evidence="6" type="synonym">istA_5</name>
    <name evidence="7" type="synonym">istA_6</name>
    <name evidence="9" type="synonym">istA_8</name>
    <name evidence="3" type="ORF">DMENIID0002_01010</name>
    <name evidence="4" type="ORF">DMENIID0002_02490</name>
    <name evidence="5" type="ORF">DMENIID0002_04140</name>
    <name evidence="6" type="ORF">DMENIID0002_05690</name>
    <name evidence="7" type="ORF">DMENIID0002_08930</name>
    <name evidence="8" type="ORF">DMENIID0002_09580</name>
    <name evidence="9" type="ORF">DMENIID0002_11200</name>
</gene>
<organism evidence="8">
    <name type="scientific">Candidatus Tisiphia endosymbiont of Sergentomyia squamirostris</name>
    <dbReference type="NCBI Taxonomy" id="3113639"/>
    <lineage>
        <taxon>Bacteria</taxon>
        <taxon>Pseudomonadati</taxon>
        <taxon>Pseudomonadota</taxon>
        <taxon>Alphaproteobacteria</taxon>
        <taxon>Rickettsiales</taxon>
        <taxon>Rickettsiaceae</taxon>
        <taxon>Rickettsieae</taxon>
        <taxon>Candidatus Tisiphia</taxon>
    </lineage>
</organism>
<evidence type="ECO:0000313" key="9">
    <source>
        <dbReference type="EMBL" id="BFD46474.1"/>
    </source>
</evidence>
<name>A0AAT9G918_9RICK</name>
<dbReference type="InterPro" id="IPR036397">
    <property type="entry name" value="RNaseH_sf"/>
</dbReference>
<proteinExistence type="inferred from homology"/>
<dbReference type="EMBL" id="AP029170">
    <property type="protein sequence ID" value="BFD45768.1"/>
    <property type="molecule type" value="Genomic_DNA"/>
</dbReference>
<protein>
    <submittedName>
        <fullName evidence="8">IS21-like element ISMac3 family transposase</fullName>
    </submittedName>
</protein>
<accession>A0AAT9G918</accession>
<evidence type="ECO:0000256" key="1">
    <source>
        <dbReference type="ARBA" id="ARBA00009277"/>
    </source>
</evidence>